<keyword evidence="3" id="KW-0560">Oxidoreductase</keyword>
<dbReference type="SUPFAM" id="SSF51412">
    <property type="entry name" value="Inosine monophosphate dehydrogenase (IMPDH)"/>
    <property type="match status" value="1"/>
</dbReference>
<dbReference type="EMBL" id="LS974202">
    <property type="protein sequence ID" value="SSC13519.1"/>
    <property type="molecule type" value="Genomic_DNA"/>
</dbReference>
<dbReference type="Gene3D" id="3.20.20.70">
    <property type="entry name" value="Aldolase class I"/>
    <property type="match status" value="1"/>
</dbReference>
<accession>A0A7Z7LGM4</accession>
<dbReference type="GO" id="GO:0018580">
    <property type="term" value="F:nitronate monooxygenase activity"/>
    <property type="evidence" value="ECO:0007669"/>
    <property type="project" value="InterPro"/>
</dbReference>
<dbReference type="InterPro" id="IPR013785">
    <property type="entry name" value="Aldolase_TIM"/>
</dbReference>
<keyword evidence="5" id="KW-1185">Reference proteome</keyword>
<dbReference type="Pfam" id="PF03060">
    <property type="entry name" value="NMO"/>
    <property type="match status" value="2"/>
</dbReference>
<dbReference type="NCBIfam" id="TIGR03151">
    <property type="entry name" value="enACPred_II"/>
    <property type="match status" value="1"/>
</dbReference>
<dbReference type="AlphaFoldDB" id="A0A7Z7LGM4"/>
<evidence type="ECO:0000313" key="5">
    <source>
        <dbReference type="Proteomes" id="UP000250796"/>
    </source>
</evidence>
<organism evidence="4 5">
    <name type="scientific">Mesotoga infera</name>
    <dbReference type="NCBI Taxonomy" id="1236046"/>
    <lineage>
        <taxon>Bacteria</taxon>
        <taxon>Thermotogati</taxon>
        <taxon>Thermotogota</taxon>
        <taxon>Thermotogae</taxon>
        <taxon>Kosmotogales</taxon>
        <taxon>Kosmotogaceae</taxon>
        <taxon>Mesotoga</taxon>
    </lineage>
</organism>
<keyword evidence="1" id="KW-0285">Flavoprotein</keyword>
<dbReference type="GO" id="GO:0051213">
    <property type="term" value="F:dioxygenase activity"/>
    <property type="evidence" value="ECO:0007669"/>
    <property type="project" value="UniProtKB-KW"/>
</dbReference>
<name>A0A7Z7LGM4_9BACT</name>
<keyword evidence="4" id="KW-0223">Dioxygenase</keyword>
<protein>
    <submittedName>
        <fullName evidence="4">2-nitropropane dioxygenase-like enzyme</fullName>
    </submittedName>
</protein>
<evidence type="ECO:0000256" key="3">
    <source>
        <dbReference type="ARBA" id="ARBA00023002"/>
    </source>
</evidence>
<evidence type="ECO:0000256" key="1">
    <source>
        <dbReference type="ARBA" id="ARBA00022630"/>
    </source>
</evidence>
<dbReference type="KEGG" id="minf:MESINF_2079"/>
<reference evidence="4 5" key="1">
    <citation type="submission" date="2017-01" db="EMBL/GenBank/DDBJ databases">
        <authorList>
            <person name="Erauso G."/>
        </authorList>
    </citation>
    <scope>NUCLEOTIDE SEQUENCE [LARGE SCALE GENOMIC DNA]</scope>
    <source>
        <strain evidence="4">MESINF1</strain>
    </source>
</reference>
<dbReference type="InterPro" id="IPR017569">
    <property type="entry name" value="Enoyl_ACP_red-II_put"/>
</dbReference>
<proteinExistence type="predicted"/>
<dbReference type="PANTHER" id="PTHR32332:SF20">
    <property type="entry name" value="2-NITROPROPANE DIOXYGENASE-LIKE PROTEIN"/>
    <property type="match status" value="1"/>
</dbReference>
<dbReference type="InterPro" id="IPR004136">
    <property type="entry name" value="NMO"/>
</dbReference>
<evidence type="ECO:0000313" key="4">
    <source>
        <dbReference type="EMBL" id="SSC13519.1"/>
    </source>
</evidence>
<gene>
    <name evidence="4" type="ORF">MESINF_2079</name>
</gene>
<dbReference type="CDD" id="cd04730">
    <property type="entry name" value="NPD_like"/>
    <property type="match status" value="1"/>
</dbReference>
<dbReference type="Proteomes" id="UP000250796">
    <property type="component" value="Chromosome MESINF"/>
</dbReference>
<evidence type="ECO:0000256" key="2">
    <source>
        <dbReference type="ARBA" id="ARBA00022643"/>
    </source>
</evidence>
<sequence length="317" mass="33200">MIAAGKKLIELLDIEFPIIQGGMAWIADHSLASAVSNAGGLGVIAAGNLDSEELREEIIRTRRLTDKPFGVNIMLLSPQAGKLVEVVCEEKVPVVTTGAGNPGPFMERFKCHGIKVLPVVASAGLARRMEKLGADAVIAEGMEAGGHIGKVTTMTLVPVVVDTVTIPVVAAGGIGDGRGLAAAFALGASGVQIGTRFICTFECTAHGKYKERILNSSELDPVVTGSSTGHPVRSLRNGLTRRIEELEREGAGFEEIEKIAVGALKKASREGDVNNGSVMAGQVCGIIKEINTVEEVIGELVEEARKTIDSLGGKGLW</sequence>
<keyword evidence="2" id="KW-0288">FMN</keyword>
<dbReference type="PANTHER" id="PTHR32332">
    <property type="entry name" value="2-NITROPROPANE DIOXYGENASE"/>
    <property type="match status" value="1"/>
</dbReference>